<gene>
    <name evidence="2" type="ORF">UFOVP645_6</name>
</gene>
<dbReference type="InterPro" id="IPR038563">
    <property type="entry name" value="Endonuclease_7_sf"/>
</dbReference>
<feature type="region of interest" description="Disordered" evidence="1">
    <location>
        <begin position="95"/>
        <end position="124"/>
    </location>
</feature>
<dbReference type="InterPro" id="IPR004211">
    <property type="entry name" value="Endonuclease_7"/>
</dbReference>
<dbReference type="Pfam" id="PF02945">
    <property type="entry name" value="Endonuclease_7"/>
    <property type="match status" value="1"/>
</dbReference>
<dbReference type="SUPFAM" id="SSF54060">
    <property type="entry name" value="His-Me finger endonucleases"/>
    <property type="match status" value="1"/>
</dbReference>
<dbReference type="Gene3D" id="3.40.1800.10">
    <property type="entry name" value="His-Me finger endonucleases"/>
    <property type="match status" value="1"/>
</dbReference>
<protein>
    <submittedName>
        <fullName evidence="2">Recombination endonuclease VII</fullName>
    </submittedName>
</protein>
<proteinExistence type="predicted"/>
<keyword evidence="2" id="KW-0255">Endonuclease</keyword>
<evidence type="ECO:0000313" key="2">
    <source>
        <dbReference type="EMBL" id="CAB4154498.1"/>
    </source>
</evidence>
<reference evidence="2" key="1">
    <citation type="submission" date="2020-04" db="EMBL/GenBank/DDBJ databases">
        <authorList>
            <person name="Chiriac C."/>
            <person name="Salcher M."/>
            <person name="Ghai R."/>
            <person name="Kavagutti S V."/>
        </authorList>
    </citation>
    <scope>NUCLEOTIDE SEQUENCE</scope>
</reference>
<feature type="compositionally biased region" description="Basic residues" evidence="1">
    <location>
        <begin position="111"/>
        <end position="124"/>
    </location>
</feature>
<dbReference type="GO" id="GO:0004519">
    <property type="term" value="F:endonuclease activity"/>
    <property type="evidence" value="ECO:0007669"/>
    <property type="project" value="UniProtKB-KW"/>
</dbReference>
<accession>A0A6J5NBW5</accession>
<sequence>MEISLTKLKPKDIRPLRQQLLLEQNNLCAICQEYLDPFEAVLDHCHTTGLIRCVLHRGCNMYIGALENNQKRNLITASRLSNILANFETYVKTHKPLTHPTHLTPEERILRSKKRAKKRRQKPK</sequence>
<evidence type="ECO:0000256" key="1">
    <source>
        <dbReference type="SAM" id="MobiDB-lite"/>
    </source>
</evidence>
<keyword evidence="2" id="KW-0540">Nuclease</keyword>
<keyword evidence="2" id="KW-0378">Hydrolase</keyword>
<organism evidence="2">
    <name type="scientific">uncultured Caudovirales phage</name>
    <dbReference type="NCBI Taxonomy" id="2100421"/>
    <lineage>
        <taxon>Viruses</taxon>
        <taxon>Duplodnaviria</taxon>
        <taxon>Heunggongvirae</taxon>
        <taxon>Uroviricota</taxon>
        <taxon>Caudoviricetes</taxon>
        <taxon>Peduoviridae</taxon>
        <taxon>Maltschvirus</taxon>
        <taxon>Maltschvirus maltsch</taxon>
    </lineage>
</organism>
<dbReference type="EMBL" id="LR796622">
    <property type="protein sequence ID" value="CAB4154498.1"/>
    <property type="molecule type" value="Genomic_DNA"/>
</dbReference>
<dbReference type="InterPro" id="IPR044925">
    <property type="entry name" value="His-Me_finger_sf"/>
</dbReference>
<name>A0A6J5NBW5_9CAUD</name>